<evidence type="ECO:0000256" key="1">
    <source>
        <dbReference type="SAM" id="Phobius"/>
    </source>
</evidence>
<accession>A0A6G1VQF9</accession>
<dbReference type="RefSeq" id="WP_153090139.1">
    <property type="nucleotide sequence ID" value="NZ_VZAH01000156.1"/>
</dbReference>
<reference evidence="2 3" key="1">
    <citation type="submission" date="2019-09" db="EMBL/GenBank/DDBJ databases">
        <title>Distinct polysaccharide growth profiles of human intestinal Prevotella copri isolates.</title>
        <authorList>
            <person name="Fehlner-Peach H."/>
            <person name="Magnabosco C."/>
            <person name="Raghavan V."/>
            <person name="Scher J.U."/>
            <person name="Tett A."/>
            <person name="Cox L.M."/>
            <person name="Gottsegen C."/>
            <person name="Watters A."/>
            <person name="Wiltshire- Gordon J.D."/>
            <person name="Segata N."/>
            <person name="Bonneau R."/>
            <person name="Littman D.R."/>
        </authorList>
    </citation>
    <scope>NUCLEOTIDE SEQUENCE [LARGE SCALE GENOMIC DNA]</scope>
    <source>
        <strain evidence="3">iAA917</strain>
    </source>
</reference>
<gene>
    <name evidence="2" type="ORF">F7D25_15270</name>
</gene>
<protein>
    <recommendedName>
        <fullName evidence="4">YbjN domain-containing protein</fullName>
    </recommendedName>
</protein>
<keyword evidence="1" id="KW-1133">Transmembrane helix</keyword>
<evidence type="ECO:0008006" key="4">
    <source>
        <dbReference type="Google" id="ProtNLM"/>
    </source>
</evidence>
<keyword evidence="1" id="KW-0472">Membrane</keyword>
<evidence type="ECO:0000313" key="3">
    <source>
        <dbReference type="Proteomes" id="UP000477980"/>
    </source>
</evidence>
<dbReference type="Proteomes" id="UP000477980">
    <property type="component" value="Unassembled WGS sequence"/>
</dbReference>
<name>A0A6G1VQF9_9BACT</name>
<sequence>MVEFLSILVVVVLFCYFLYYKNKKYREEQEMDRIANAPNMSVGSEVLPLNNNNMEENQNLSTRDLCAEVLRKLNCDVQFDEENEYNMYFTYQGENFSVDTWENGLMITIWDTWWGTVDLDDLDDVSRVRKAINNINVRQNLTLMYSIDEKGQKFAVHTKRQCLLIPQIPQIENYMAAMLTGFFDVQRSFKEEYDRLRLEEKANAKV</sequence>
<proteinExistence type="predicted"/>
<organism evidence="2 3">
    <name type="scientific">Segatella copri</name>
    <dbReference type="NCBI Taxonomy" id="165179"/>
    <lineage>
        <taxon>Bacteria</taxon>
        <taxon>Pseudomonadati</taxon>
        <taxon>Bacteroidota</taxon>
        <taxon>Bacteroidia</taxon>
        <taxon>Bacteroidales</taxon>
        <taxon>Prevotellaceae</taxon>
        <taxon>Segatella</taxon>
    </lineage>
</organism>
<keyword evidence="1" id="KW-0812">Transmembrane</keyword>
<feature type="transmembrane region" description="Helical" evidence="1">
    <location>
        <begin position="6"/>
        <end position="22"/>
    </location>
</feature>
<evidence type="ECO:0000313" key="2">
    <source>
        <dbReference type="EMBL" id="MQP15727.1"/>
    </source>
</evidence>
<dbReference type="OrthoDB" id="1082525at2"/>
<dbReference type="AlphaFoldDB" id="A0A6G1VQF9"/>
<dbReference type="EMBL" id="VZAH01000156">
    <property type="protein sequence ID" value="MQP15727.1"/>
    <property type="molecule type" value="Genomic_DNA"/>
</dbReference>
<comment type="caution">
    <text evidence="2">The sequence shown here is derived from an EMBL/GenBank/DDBJ whole genome shotgun (WGS) entry which is preliminary data.</text>
</comment>